<evidence type="ECO:0000313" key="1">
    <source>
        <dbReference type="EMBL" id="EIJ38792.1"/>
    </source>
</evidence>
<dbReference type="STRING" id="926559.JoomaDRAFT_1785"/>
<sequence>MKVKLKSYNNLQNYQCDYPENVALMLSVTKALEYAKKQISAIRGTKNFLAYKIVTLEGELLYKLPCN</sequence>
<evidence type="ECO:0000313" key="2">
    <source>
        <dbReference type="Proteomes" id="UP000004690"/>
    </source>
</evidence>
<dbReference type="eggNOG" id="ENOG502ZJJ6">
    <property type="taxonomic scope" value="Bacteria"/>
</dbReference>
<keyword evidence="2" id="KW-1185">Reference proteome</keyword>
<proteinExistence type="predicted"/>
<dbReference type="Proteomes" id="UP000004690">
    <property type="component" value="Unassembled WGS sequence"/>
</dbReference>
<dbReference type="HOGENOM" id="CLU_2806724_0_0_10"/>
<dbReference type="OrthoDB" id="9966818at2"/>
<dbReference type="RefSeq" id="WP_008612074.1">
    <property type="nucleotide sequence ID" value="NZ_JH651379.1"/>
</dbReference>
<protein>
    <submittedName>
        <fullName evidence="1">Uncharacterized protein</fullName>
    </submittedName>
</protein>
<dbReference type="AlphaFoldDB" id="I3C599"/>
<reference evidence="1 2" key="1">
    <citation type="submission" date="2012-02" db="EMBL/GenBank/DDBJ databases">
        <title>Improved High-Quality Draft genome of Joostella marina DSM 19592.</title>
        <authorList>
            <consortium name="US DOE Joint Genome Institute (JGI-PGF)"/>
            <person name="Lucas S."/>
            <person name="Copeland A."/>
            <person name="Lapidus A."/>
            <person name="Bruce D."/>
            <person name="Goodwin L."/>
            <person name="Pitluck S."/>
            <person name="Peters L."/>
            <person name="Chertkov O."/>
            <person name="Ovchinnikova G."/>
            <person name="Kyrpides N."/>
            <person name="Mavromatis K."/>
            <person name="Detter J.C."/>
            <person name="Han C."/>
            <person name="Land M."/>
            <person name="Hauser L."/>
            <person name="Markowitz V."/>
            <person name="Cheng J.-F."/>
            <person name="Hugenholtz P."/>
            <person name="Woyke T."/>
            <person name="Wu D."/>
            <person name="Tindall B."/>
            <person name="Brambilla E."/>
            <person name="Klenk H.-P."/>
            <person name="Eisen J.A."/>
        </authorList>
    </citation>
    <scope>NUCLEOTIDE SEQUENCE [LARGE SCALE GENOMIC DNA]</scope>
    <source>
        <strain evidence="1 2">DSM 19592</strain>
    </source>
</reference>
<gene>
    <name evidence="1" type="ORF">JoomaDRAFT_1785</name>
</gene>
<name>I3C599_9FLAO</name>
<accession>I3C599</accession>
<dbReference type="EMBL" id="JH651379">
    <property type="protein sequence ID" value="EIJ38792.1"/>
    <property type="molecule type" value="Genomic_DNA"/>
</dbReference>
<organism evidence="1 2">
    <name type="scientific">Galbibacter orientalis DSM 19592</name>
    <dbReference type="NCBI Taxonomy" id="926559"/>
    <lineage>
        <taxon>Bacteria</taxon>
        <taxon>Pseudomonadati</taxon>
        <taxon>Bacteroidota</taxon>
        <taxon>Flavobacteriia</taxon>
        <taxon>Flavobacteriales</taxon>
        <taxon>Flavobacteriaceae</taxon>
        <taxon>Galbibacter</taxon>
    </lineage>
</organism>